<name>A0ABX2M8A4_9MICO</name>
<dbReference type="Pfam" id="PF10117">
    <property type="entry name" value="McrBC"/>
    <property type="match status" value="1"/>
</dbReference>
<accession>A0ABX2M8A4</accession>
<proteinExistence type="predicted"/>
<sequence>MRLIDGVTVNPVGAPVPMARSDRRNAHHSAVLPIVSLGLSGASIKQRAGSLVAAGFLVDMWWVFEDLMTAALREAFGPYGGELAAQYASTLHVEGTVKIGTSCGSSAGKFGCAST</sequence>
<organism evidence="1 2">
    <name type="scientific">Curtobacterium pusillum</name>
    <dbReference type="NCBI Taxonomy" id="69373"/>
    <lineage>
        <taxon>Bacteria</taxon>
        <taxon>Bacillati</taxon>
        <taxon>Actinomycetota</taxon>
        <taxon>Actinomycetes</taxon>
        <taxon>Micrococcales</taxon>
        <taxon>Microbacteriaceae</taxon>
        <taxon>Curtobacterium</taxon>
    </lineage>
</organism>
<gene>
    <name evidence="1" type="ORF">HP507_04675</name>
</gene>
<keyword evidence="2" id="KW-1185">Reference proteome</keyword>
<evidence type="ECO:0000313" key="2">
    <source>
        <dbReference type="Proteomes" id="UP000573001"/>
    </source>
</evidence>
<reference evidence="1 2" key="1">
    <citation type="submission" date="2020-05" db="EMBL/GenBank/DDBJ databases">
        <title>Genome Sequencing of Type Strains.</title>
        <authorList>
            <person name="Lemaire J.F."/>
            <person name="Inderbitzin P."/>
            <person name="Gregorio O.A."/>
            <person name="Collins S.B."/>
            <person name="Wespe N."/>
            <person name="Knight-Connoni V."/>
        </authorList>
    </citation>
    <scope>NUCLEOTIDE SEQUENCE [LARGE SCALE GENOMIC DNA]</scope>
    <source>
        <strain evidence="1 2">ATCC 19096</strain>
    </source>
</reference>
<comment type="caution">
    <text evidence="1">The sequence shown here is derived from an EMBL/GenBank/DDBJ whole genome shotgun (WGS) entry which is preliminary data.</text>
</comment>
<evidence type="ECO:0000313" key="1">
    <source>
        <dbReference type="EMBL" id="NUU13130.1"/>
    </source>
</evidence>
<protein>
    <submittedName>
        <fullName evidence="1">Uncharacterized protein</fullName>
    </submittedName>
</protein>
<dbReference type="InterPro" id="IPR019292">
    <property type="entry name" value="McrC"/>
</dbReference>
<dbReference type="Proteomes" id="UP000573001">
    <property type="component" value="Unassembled WGS sequence"/>
</dbReference>
<dbReference type="EMBL" id="JABMCE010000060">
    <property type="protein sequence ID" value="NUU13130.1"/>
    <property type="molecule type" value="Genomic_DNA"/>
</dbReference>